<feature type="chain" id="PRO_5002891339" evidence="1">
    <location>
        <begin position="19"/>
        <end position="67"/>
    </location>
</feature>
<name>B9RUX1_RICCO</name>
<reference evidence="3" key="1">
    <citation type="journal article" date="2010" name="Nat. Biotechnol.">
        <title>Draft genome sequence of the oilseed species Ricinus communis.</title>
        <authorList>
            <person name="Chan A.P."/>
            <person name="Crabtree J."/>
            <person name="Zhao Q."/>
            <person name="Lorenzi H."/>
            <person name="Orvis J."/>
            <person name="Puiu D."/>
            <person name="Melake-Berhan A."/>
            <person name="Jones K.M."/>
            <person name="Redman J."/>
            <person name="Chen G."/>
            <person name="Cahoon E.B."/>
            <person name="Gedil M."/>
            <person name="Stanke M."/>
            <person name="Haas B.J."/>
            <person name="Wortman J.R."/>
            <person name="Fraser-Liggett C.M."/>
            <person name="Ravel J."/>
            <person name="Rabinowicz P.D."/>
        </authorList>
    </citation>
    <scope>NUCLEOTIDE SEQUENCE [LARGE SCALE GENOMIC DNA]</scope>
    <source>
        <strain evidence="3">cv. Hale</strain>
    </source>
</reference>
<keyword evidence="3" id="KW-1185">Reference proteome</keyword>
<keyword evidence="1" id="KW-0732">Signal</keyword>
<dbReference type="EMBL" id="EQ973818">
    <property type="protein sequence ID" value="EEF44704.1"/>
    <property type="molecule type" value="Genomic_DNA"/>
</dbReference>
<evidence type="ECO:0000313" key="2">
    <source>
        <dbReference type="EMBL" id="EEF44704.1"/>
    </source>
</evidence>
<dbReference type="InParanoid" id="B9RUX1"/>
<evidence type="ECO:0000313" key="3">
    <source>
        <dbReference type="Proteomes" id="UP000008311"/>
    </source>
</evidence>
<feature type="signal peptide" evidence="1">
    <location>
        <begin position="1"/>
        <end position="18"/>
    </location>
</feature>
<accession>B9RUX1</accession>
<sequence>MTFTILAILWTIAIISIGLDVGLQLQSARHMNKRNSGAGIHKLPIAIPTNHQSILSSIYAYSRQHQS</sequence>
<protein>
    <submittedName>
        <fullName evidence="2">Uncharacterized protein</fullName>
    </submittedName>
</protein>
<gene>
    <name evidence="2" type="ORF">RCOM_0896160</name>
</gene>
<organism evidence="2 3">
    <name type="scientific">Ricinus communis</name>
    <name type="common">Castor bean</name>
    <dbReference type="NCBI Taxonomy" id="3988"/>
    <lineage>
        <taxon>Eukaryota</taxon>
        <taxon>Viridiplantae</taxon>
        <taxon>Streptophyta</taxon>
        <taxon>Embryophyta</taxon>
        <taxon>Tracheophyta</taxon>
        <taxon>Spermatophyta</taxon>
        <taxon>Magnoliopsida</taxon>
        <taxon>eudicotyledons</taxon>
        <taxon>Gunneridae</taxon>
        <taxon>Pentapetalae</taxon>
        <taxon>rosids</taxon>
        <taxon>fabids</taxon>
        <taxon>Malpighiales</taxon>
        <taxon>Euphorbiaceae</taxon>
        <taxon>Acalyphoideae</taxon>
        <taxon>Acalypheae</taxon>
        <taxon>Ricinus</taxon>
    </lineage>
</organism>
<dbReference type="AlphaFoldDB" id="B9RUX1"/>
<dbReference type="Proteomes" id="UP000008311">
    <property type="component" value="Unassembled WGS sequence"/>
</dbReference>
<evidence type="ECO:0000256" key="1">
    <source>
        <dbReference type="SAM" id="SignalP"/>
    </source>
</evidence>
<proteinExistence type="predicted"/>